<proteinExistence type="predicted"/>
<sequence length="104" mass="11552">MEQAAAAGGINSVRVQKIKMRKILLAHKMRNSRESAFVLVRDPQAISDGSGEHGEAASESFQKTTHNHDEYLEAVMSYKGSVLTGRYIHSQWLQQRLQPIMAAG</sequence>
<keyword evidence="2" id="KW-1185">Reference proteome</keyword>
<dbReference type="AlphaFoldDB" id="A0A4Z2HNF4"/>
<evidence type="ECO:0000313" key="1">
    <source>
        <dbReference type="EMBL" id="TNN67359.1"/>
    </source>
</evidence>
<evidence type="ECO:0000313" key="2">
    <source>
        <dbReference type="Proteomes" id="UP000314294"/>
    </source>
</evidence>
<accession>A0A4Z2HNF4</accession>
<dbReference type="EMBL" id="SRLO01000205">
    <property type="protein sequence ID" value="TNN67359.1"/>
    <property type="molecule type" value="Genomic_DNA"/>
</dbReference>
<reference evidence="1 2" key="1">
    <citation type="submission" date="2019-03" db="EMBL/GenBank/DDBJ databases">
        <title>First draft genome of Liparis tanakae, snailfish: a comprehensive survey of snailfish specific genes.</title>
        <authorList>
            <person name="Kim W."/>
            <person name="Song I."/>
            <person name="Jeong J.-H."/>
            <person name="Kim D."/>
            <person name="Kim S."/>
            <person name="Ryu S."/>
            <person name="Song J.Y."/>
            <person name="Lee S.K."/>
        </authorList>
    </citation>
    <scope>NUCLEOTIDE SEQUENCE [LARGE SCALE GENOMIC DNA]</scope>
    <source>
        <tissue evidence="1">Muscle</tissue>
    </source>
</reference>
<organism evidence="1 2">
    <name type="scientific">Liparis tanakae</name>
    <name type="common">Tanaka's snailfish</name>
    <dbReference type="NCBI Taxonomy" id="230148"/>
    <lineage>
        <taxon>Eukaryota</taxon>
        <taxon>Metazoa</taxon>
        <taxon>Chordata</taxon>
        <taxon>Craniata</taxon>
        <taxon>Vertebrata</taxon>
        <taxon>Euteleostomi</taxon>
        <taxon>Actinopterygii</taxon>
        <taxon>Neopterygii</taxon>
        <taxon>Teleostei</taxon>
        <taxon>Neoteleostei</taxon>
        <taxon>Acanthomorphata</taxon>
        <taxon>Eupercaria</taxon>
        <taxon>Perciformes</taxon>
        <taxon>Cottioidei</taxon>
        <taxon>Cottales</taxon>
        <taxon>Liparidae</taxon>
        <taxon>Liparis</taxon>
    </lineage>
</organism>
<dbReference type="Proteomes" id="UP000314294">
    <property type="component" value="Unassembled WGS sequence"/>
</dbReference>
<gene>
    <name evidence="1" type="ORF">EYF80_022466</name>
</gene>
<comment type="caution">
    <text evidence="1">The sequence shown here is derived from an EMBL/GenBank/DDBJ whole genome shotgun (WGS) entry which is preliminary data.</text>
</comment>
<protein>
    <submittedName>
        <fullName evidence="1">Uncharacterized protein</fullName>
    </submittedName>
</protein>
<name>A0A4Z2HNF4_9TELE</name>